<evidence type="ECO:0000259" key="1">
    <source>
        <dbReference type="PROSITE" id="PS51782"/>
    </source>
</evidence>
<dbReference type="OrthoDB" id="5773006at2"/>
<dbReference type="InterPro" id="IPR036779">
    <property type="entry name" value="LysM_dom_sf"/>
</dbReference>
<reference evidence="2 3" key="1">
    <citation type="submission" date="2017-03" db="EMBL/GenBank/DDBJ databases">
        <title>Complete genome sequence of Candidatus 'Thiodictyon syntrophicum' sp. nov. strain Cad16T, a photolithoautotroph purple sulfur bacterium isolated from an alpine meromictic lake.</title>
        <authorList>
            <person name="Luedin S.M."/>
            <person name="Pothier J.F."/>
            <person name="Danza F."/>
            <person name="Storelli N."/>
            <person name="Wittwer M."/>
            <person name="Tonolla M."/>
        </authorList>
    </citation>
    <scope>NUCLEOTIDE SEQUENCE [LARGE SCALE GENOMIC DNA]</scope>
    <source>
        <strain evidence="2 3">Cad16T</strain>
    </source>
</reference>
<gene>
    <name evidence="2" type="ORF">THSYN_09570</name>
</gene>
<dbReference type="Proteomes" id="UP000232638">
    <property type="component" value="Chromosome"/>
</dbReference>
<dbReference type="SUPFAM" id="SSF54106">
    <property type="entry name" value="LysM domain"/>
    <property type="match status" value="1"/>
</dbReference>
<proteinExistence type="predicted"/>
<dbReference type="KEGG" id="tsy:THSYN_09570"/>
<protein>
    <recommendedName>
        <fullName evidence="1">LysM domain-containing protein</fullName>
    </recommendedName>
</protein>
<accession>A0A2K8UGN3</accession>
<dbReference type="InterPro" id="IPR018392">
    <property type="entry name" value="LysM"/>
</dbReference>
<dbReference type="Gene3D" id="3.10.350.10">
    <property type="entry name" value="LysM domain"/>
    <property type="match status" value="1"/>
</dbReference>
<feature type="domain" description="LysM" evidence="1">
    <location>
        <begin position="1"/>
        <end position="43"/>
    </location>
</feature>
<evidence type="ECO:0000313" key="2">
    <source>
        <dbReference type="EMBL" id="AUB84710.1"/>
    </source>
</evidence>
<evidence type="ECO:0000313" key="3">
    <source>
        <dbReference type="Proteomes" id="UP000232638"/>
    </source>
</evidence>
<sequence length="45" mass="4929">MVKSQETLYRVASASGISVAELRRLNKMGPNENNVRPGQKLKVGT</sequence>
<dbReference type="PROSITE" id="PS51782">
    <property type="entry name" value="LYSM"/>
    <property type="match status" value="1"/>
</dbReference>
<name>A0A2K8UGN3_9GAMM</name>
<keyword evidence="3" id="KW-1185">Reference proteome</keyword>
<dbReference type="SMART" id="SM00257">
    <property type="entry name" value="LysM"/>
    <property type="match status" value="1"/>
</dbReference>
<dbReference type="CDD" id="cd00118">
    <property type="entry name" value="LysM"/>
    <property type="match status" value="1"/>
</dbReference>
<organism evidence="2 3">
    <name type="scientific">Candidatus Thiodictyon syntrophicum</name>
    <dbReference type="NCBI Taxonomy" id="1166950"/>
    <lineage>
        <taxon>Bacteria</taxon>
        <taxon>Pseudomonadati</taxon>
        <taxon>Pseudomonadota</taxon>
        <taxon>Gammaproteobacteria</taxon>
        <taxon>Chromatiales</taxon>
        <taxon>Chromatiaceae</taxon>
        <taxon>Thiodictyon</taxon>
    </lineage>
</organism>
<dbReference type="AlphaFoldDB" id="A0A2K8UGN3"/>
<dbReference type="Pfam" id="PF01476">
    <property type="entry name" value="LysM"/>
    <property type="match status" value="1"/>
</dbReference>
<dbReference type="EMBL" id="CP020370">
    <property type="protein sequence ID" value="AUB84710.1"/>
    <property type="molecule type" value="Genomic_DNA"/>
</dbReference>